<dbReference type="PANTHER" id="PTHR43356">
    <property type="entry name" value="PHOSPHATE ACETYLTRANSFERASE"/>
    <property type="match status" value="1"/>
</dbReference>
<evidence type="ECO:0000256" key="2">
    <source>
        <dbReference type="ARBA" id="ARBA00004989"/>
    </source>
</evidence>
<keyword evidence="9 12" id="KW-0808">Transferase</keyword>
<evidence type="ECO:0000259" key="14">
    <source>
        <dbReference type="Pfam" id="PF07085"/>
    </source>
</evidence>
<dbReference type="Gene3D" id="3.40.50.300">
    <property type="entry name" value="P-loop containing nucleotide triphosphate hydrolases"/>
    <property type="match status" value="1"/>
</dbReference>
<evidence type="ECO:0000256" key="3">
    <source>
        <dbReference type="ARBA" id="ARBA00008756"/>
    </source>
</evidence>
<dbReference type="PIRSF" id="PIRSF006107">
    <property type="entry name" value="PhpActrans_proteobac"/>
    <property type="match status" value="1"/>
</dbReference>
<comment type="domain">
    <text evidence="12">The N-terminal region seems to be important for proper quaternary structure. The C-terminal region contains the substrate-binding site.</text>
</comment>
<dbReference type="InterPro" id="IPR004614">
    <property type="entry name" value="P_AcTrfase"/>
</dbReference>
<keyword evidence="8 12" id="KW-0963">Cytoplasm</keyword>
<dbReference type="InterPro" id="IPR042113">
    <property type="entry name" value="P_AcTrfase_dom1"/>
</dbReference>
<comment type="function">
    <text evidence="12">Involved in acetate metabolism.</text>
</comment>
<dbReference type="NCBIfam" id="NF004167">
    <property type="entry name" value="PRK05632.1"/>
    <property type="match status" value="1"/>
</dbReference>
<evidence type="ECO:0000256" key="6">
    <source>
        <dbReference type="ARBA" id="ARBA00012707"/>
    </source>
</evidence>
<dbReference type="InterPro" id="IPR050500">
    <property type="entry name" value="Phos_Acetyltrans/Butyryltrans"/>
</dbReference>
<comment type="subcellular location">
    <subcellularLocation>
        <location evidence="1 12">Cytoplasm</location>
    </subcellularLocation>
</comment>
<comment type="pathway">
    <text evidence="2 12">Metabolic intermediate biosynthesis; acetyl-CoA biosynthesis; acetyl-CoA from acetate: step 2/2.</text>
</comment>
<dbReference type="STRING" id="571298.SAMN04488026_103050"/>
<dbReference type="Pfam" id="PF13500">
    <property type="entry name" value="AAA_26"/>
    <property type="match status" value="1"/>
</dbReference>
<dbReference type="UniPathway" id="UPA00340">
    <property type="reaction ID" value="UER00459"/>
</dbReference>
<dbReference type="SUPFAM" id="SSF75138">
    <property type="entry name" value="HprK N-terminal domain-like"/>
    <property type="match status" value="1"/>
</dbReference>
<dbReference type="PANTHER" id="PTHR43356:SF3">
    <property type="entry name" value="PHOSPHATE ACETYLTRANSFERASE"/>
    <property type="match status" value="1"/>
</dbReference>
<dbReference type="InterPro" id="IPR002505">
    <property type="entry name" value="PTA_PTB"/>
</dbReference>
<reference evidence="15 16" key="1">
    <citation type="submission" date="2016-10" db="EMBL/GenBank/DDBJ databases">
        <authorList>
            <person name="de Groot N.N."/>
        </authorList>
    </citation>
    <scope>NUCLEOTIDE SEQUENCE [LARGE SCALE GENOMIC DNA]</scope>
    <source>
        <strain evidence="15 16">DSM 25294</strain>
    </source>
</reference>
<dbReference type="Pfam" id="PF07085">
    <property type="entry name" value="DRTGG"/>
    <property type="match status" value="1"/>
</dbReference>
<evidence type="ECO:0000313" key="16">
    <source>
        <dbReference type="Proteomes" id="UP000199382"/>
    </source>
</evidence>
<dbReference type="OrthoDB" id="9808984at2"/>
<dbReference type="NCBIfam" id="TIGR00651">
    <property type="entry name" value="pta"/>
    <property type="match status" value="1"/>
</dbReference>
<dbReference type="InterPro" id="IPR028979">
    <property type="entry name" value="Ser_kin/Pase_Hpr-like_N_sf"/>
</dbReference>
<dbReference type="FunFam" id="3.40.50.10750:FF:000001">
    <property type="entry name" value="Phosphate acetyltransferase"/>
    <property type="match status" value="1"/>
</dbReference>
<dbReference type="CDD" id="cd03109">
    <property type="entry name" value="DTBS"/>
    <property type="match status" value="1"/>
</dbReference>
<feature type="domain" description="DRTGG" evidence="14">
    <location>
        <begin position="223"/>
        <end position="332"/>
    </location>
</feature>
<dbReference type="EMBL" id="FNEK01000030">
    <property type="protein sequence ID" value="SDK07750.1"/>
    <property type="molecule type" value="Genomic_DNA"/>
</dbReference>
<dbReference type="Gene3D" id="3.40.50.10950">
    <property type="match status" value="1"/>
</dbReference>
<evidence type="ECO:0000313" key="15">
    <source>
        <dbReference type="EMBL" id="SDK07750.1"/>
    </source>
</evidence>
<dbReference type="EC" id="2.3.1.8" evidence="6 12"/>
<dbReference type="AlphaFoldDB" id="A0A1G8Z0J6"/>
<evidence type="ECO:0000256" key="5">
    <source>
        <dbReference type="ARBA" id="ARBA00011643"/>
    </source>
</evidence>
<keyword evidence="10 12" id="KW-0012">Acyltransferase</keyword>
<dbReference type="Gene3D" id="3.40.50.10750">
    <property type="entry name" value="Isocitrate/Isopropylmalate dehydrogenase-like"/>
    <property type="match status" value="1"/>
</dbReference>
<proteinExistence type="inferred from homology"/>
<evidence type="ECO:0000256" key="8">
    <source>
        <dbReference type="ARBA" id="ARBA00022490"/>
    </source>
</evidence>
<dbReference type="InterPro" id="IPR016475">
    <property type="entry name" value="P-Actrans_bac"/>
</dbReference>
<evidence type="ECO:0000256" key="9">
    <source>
        <dbReference type="ARBA" id="ARBA00022679"/>
    </source>
</evidence>
<dbReference type="GO" id="GO:0006085">
    <property type="term" value="P:acetyl-CoA biosynthetic process"/>
    <property type="evidence" value="ECO:0007669"/>
    <property type="project" value="UniProtKB-UniPathway"/>
</dbReference>
<evidence type="ECO:0000256" key="12">
    <source>
        <dbReference type="PIRNR" id="PIRNR006107"/>
    </source>
</evidence>
<evidence type="ECO:0000256" key="1">
    <source>
        <dbReference type="ARBA" id="ARBA00004496"/>
    </source>
</evidence>
<comment type="subunit">
    <text evidence="5">Homohexamer.</text>
</comment>
<accession>A0A1G8Z0J6</accession>
<sequence length="711" mass="74734">MPPRKVLFLASSNHDAGLTSMALGLVRALQREGLSVAFSKPISQSPIGARGTSDPSVAFARDLCKLPVTGTLPLSRAKDLIAAGEMDALMDEVVDLLDELNGDHDILVVEGLVAVETDTLALPVNAAMCRALGADLVPVVNANRPSADDIGDLVRRVARQFGNAEESTDVEDGYAGILVNKVSAGTDPDQLQGLMQADLGPNLPVLGTIPFNSSLYAPRLQEMVDALNLTVVNEGAMAAGRVSEVVVAARSVELVLPTLANGALLVTPGDRADICLAASLAFLNGTRLAGLLLTCGNRPDTIVTETMKPAVEAGLPIFLATDDTYHVAAQLAKLDCHVSADDSHQMERVISFIADRIDVSSLLKRIGAPSRSLLSPSAFRHQLVQLARGADRRIVLPEGEEPRTIAAAIKCAEKQIARCVLLGAPNRIAGKAAKLGLSLPSNLEIIDPASIRTRYVAPLLEMRKHKGLTLEKAQEQLEDTVVLGTMMVTEGHVDGLVSGTIHTTADTVRPALQLIKTQPGAGIVSSVFFMLMPTEVLIYGDCAINPDPSAQELATIAIQSAETAIAFGIEPRVAMISYSTGGSGTGSDVEKVRDATRLAQSLRPDLLIDGPMQYDAASVESVGRQKAPDSAVAGRANVFIFPDLNTGNTTYKAVQRSAGVVSVGPMLQGLRKPVNDLSRGALVEDIVYTIALTAIQAGTQNAPAVPTAQAV</sequence>
<dbReference type="InterPro" id="IPR042112">
    <property type="entry name" value="P_AcTrfase_dom2"/>
</dbReference>
<comment type="similarity">
    <text evidence="4 12">In the N-terminal section; belongs to the CobB/CobQ family.</text>
</comment>
<dbReference type="NCBIfam" id="NF007233">
    <property type="entry name" value="PRK09653.1"/>
    <property type="match status" value="1"/>
</dbReference>
<dbReference type="Proteomes" id="UP000199382">
    <property type="component" value="Unassembled WGS sequence"/>
</dbReference>
<evidence type="ECO:0000256" key="7">
    <source>
        <dbReference type="ARBA" id="ARBA00021528"/>
    </source>
</evidence>
<dbReference type="InterPro" id="IPR027417">
    <property type="entry name" value="P-loop_NTPase"/>
</dbReference>
<protein>
    <recommendedName>
        <fullName evidence="7 12">Phosphate acetyltransferase</fullName>
        <ecNumber evidence="6 12">2.3.1.8</ecNumber>
    </recommendedName>
    <alternativeName>
        <fullName evidence="11 12">Phosphotransacetylase</fullName>
    </alternativeName>
</protein>
<evidence type="ECO:0000259" key="13">
    <source>
        <dbReference type="Pfam" id="PF01515"/>
    </source>
</evidence>
<dbReference type="SUPFAM" id="SSF52540">
    <property type="entry name" value="P-loop containing nucleoside triphosphate hydrolases"/>
    <property type="match status" value="1"/>
</dbReference>
<comment type="catalytic activity">
    <reaction evidence="12">
        <text>acetyl-CoA + phosphate = acetyl phosphate + CoA</text>
        <dbReference type="Rhea" id="RHEA:19521"/>
        <dbReference type="ChEBI" id="CHEBI:22191"/>
        <dbReference type="ChEBI" id="CHEBI:43474"/>
        <dbReference type="ChEBI" id="CHEBI:57287"/>
        <dbReference type="ChEBI" id="CHEBI:57288"/>
        <dbReference type="EC" id="2.3.1.8"/>
    </reaction>
</comment>
<dbReference type="Pfam" id="PF01515">
    <property type="entry name" value="PTA_PTB"/>
    <property type="match status" value="1"/>
</dbReference>
<organism evidence="15 16">
    <name type="scientific">Aliiruegeria lutimaris</name>
    <dbReference type="NCBI Taxonomy" id="571298"/>
    <lineage>
        <taxon>Bacteria</taxon>
        <taxon>Pseudomonadati</taxon>
        <taxon>Pseudomonadota</taxon>
        <taxon>Alphaproteobacteria</taxon>
        <taxon>Rhodobacterales</taxon>
        <taxon>Roseobacteraceae</taxon>
        <taxon>Aliiruegeria</taxon>
    </lineage>
</organism>
<dbReference type="GO" id="GO:0008959">
    <property type="term" value="F:phosphate acetyltransferase activity"/>
    <property type="evidence" value="ECO:0007669"/>
    <property type="project" value="UniProtKB-EC"/>
</dbReference>
<keyword evidence="16" id="KW-1185">Reference proteome</keyword>
<dbReference type="SUPFAM" id="SSF53659">
    <property type="entry name" value="Isocitrate/Isopropylmalate dehydrogenase-like"/>
    <property type="match status" value="1"/>
</dbReference>
<dbReference type="InterPro" id="IPR010766">
    <property type="entry name" value="DRTGG"/>
</dbReference>
<name>A0A1G8Z0J6_9RHOB</name>
<dbReference type="GO" id="GO:0005737">
    <property type="term" value="C:cytoplasm"/>
    <property type="evidence" value="ECO:0007669"/>
    <property type="project" value="UniProtKB-SubCell"/>
</dbReference>
<dbReference type="Gene3D" id="3.40.1390.20">
    <property type="entry name" value="HprK N-terminal domain-like"/>
    <property type="match status" value="1"/>
</dbReference>
<evidence type="ECO:0000256" key="11">
    <source>
        <dbReference type="ARBA" id="ARBA00031108"/>
    </source>
</evidence>
<evidence type="ECO:0000256" key="4">
    <source>
        <dbReference type="ARBA" id="ARBA00009786"/>
    </source>
</evidence>
<dbReference type="RefSeq" id="WP_093157634.1">
    <property type="nucleotide sequence ID" value="NZ_FNEK01000030.1"/>
</dbReference>
<comment type="similarity">
    <text evidence="3 12">In the C-terminal section; belongs to the phosphate acetyltransferase and butyryltransferase family.</text>
</comment>
<feature type="domain" description="Phosphate acetyl/butaryl transferase" evidence="13">
    <location>
        <begin position="379"/>
        <end position="694"/>
    </location>
</feature>
<evidence type="ECO:0000256" key="10">
    <source>
        <dbReference type="ARBA" id="ARBA00023315"/>
    </source>
</evidence>
<gene>
    <name evidence="15" type="ORF">SAMN04488026_103050</name>
</gene>